<organism evidence="2 3">
    <name type="scientific">Agromyces aureus</name>
    <dbReference type="NCBI Taxonomy" id="453304"/>
    <lineage>
        <taxon>Bacteria</taxon>
        <taxon>Bacillati</taxon>
        <taxon>Actinomycetota</taxon>
        <taxon>Actinomycetes</taxon>
        <taxon>Micrococcales</taxon>
        <taxon>Microbacteriaceae</taxon>
        <taxon>Agromyces</taxon>
    </lineage>
</organism>
<dbReference type="Proteomes" id="UP000078437">
    <property type="component" value="Chromosome"/>
</dbReference>
<reference evidence="3" key="2">
    <citation type="submission" date="2016-01" db="EMBL/GenBank/DDBJ databases">
        <title>Complete genome sequence of Agromyces aureus AR33T and comparison with related organisms.</title>
        <authorList>
            <person name="Corretto E."/>
            <person name="Antonielli L."/>
            <person name="Sessitsch A."/>
            <person name="Brader G."/>
        </authorList>
    </citation>
    <scope>NUCLEOTIDE SEQUENCE [LARGE SCALE GENOMIC DNA]</scope>
    <source>
        <strain evidence="3">AR33</strain>
    </source>
</reference>
<keyword evidence="1" id="KW-0732">Signal</keyword>
<feature type="signal peptide" evidence="1">
    <location>
        <begin position="1"/>
        <end position="29"/>
    </location>
</feature>
<gene>
    <name evidence="2" type="ORF">ATC03_00660</name>
</gene>
<dbReference type="OrthoDB" id="5184507at2"/>
<sequence>MFTKTIAAGGVASIALALAAVAVAGPAQAAPLGDWNFGETRATGHYARTAAGLHIWTEGTTSTDKVAGYLNVNLPLASTLSGSVDYTATTGITPGAQFVVDIDGDGKGDGILVGESVYGQNWWLSNSSTAAFKALDPSGAENGGNGSDYFGTLAQWSAAAPAAKIVAVGFSFGSGVLGDGVVHAVVAGDTRYTFDGYTLAGCTTPVTLPAVTAAALGSWIVKPGISPTWNDGSVTLAATDTGSAWAQLTLPAGTNLSELSRLKANGERSGIWWGGIILEGGGLSAQLHFDDDGRFWTSQKGIFPAASLKGGYYESRDLAADLESDPIVGSVKI</sequence>
<evidence type="ECO:0000256" key="1">
    <source>
        <dbReference type="SAM" id="SignalP"/>
    </source>
</evidence>
<feature type="chain" id="PRO_5008249282" evidence="1">
    <location>
        <begin position="30"/>
        <end position="333"/>
    </location>
</feature>
<dbReference type="EMBL" id="CP013979">
    <property type="protein sequence ID" value="ANJ25498.1"/>
    <property type="molecule type" value="Genomic_DNA"/>
</dbReference>
<protein>
    <submittedName>
        <fullName evidence="2">Uncharacterized protein</fullName>
    </submittedName>
</protein>
<keyword evidence="3" id="KW-1185">Reference proteome</keyword>
<name>A0A191WBC5_9MICO</name>
<reference evidence="2 3" key="1">
    <citation type="journal article" date="2016" name="Int. J. Syst. Evol. Microbiol.">
        <title>Agromyces aureus sp. nov., isolated from the rhizosphere of Salix caprea L. grown in a heavy-metal-contaminated soil.</title>
        <authorList>
            <person name="Corretto E."/>
            <person name="Antonielli L."/>
            <person name="Sessitsch A."/>
            <person name="Compant S."/>
            <person name="Gorfer M."/>
            <person name="Kuffner M."/>
            <person name="Brader G."/>
        </authorList>
    </citation>
    <scope>NUCLEOTIDE SEQUENCE [LARGE SCALE GENOMIC DNA]</scope>
    <source>
        <strain evidence="2 3">AR33</strain>
    </source>
</reference>
<dbReference type="KEGG" id="agy:ATC03_00660"/>
<evidence type="ECO:0000313" key="2">
    <source>
        <dbReference type="EMBL" id="ANJ25498.1"/>
    </source>
</evidence>
<accession>A0A191WBC5</accession>
<dbReference type="AlphaFoldDB" id="A0A191WBC5"/>
<dbReference type="STRING" id="453304.ATC03_00660"/>
<evidence type="ECO:0000313" key="3">
    <source>
        <dbReference type="Proteomes" id="UP000078437"/>
    </source>
</evidence>
<proteinExistence type="predicted"/>
<dbReference type="RefSeq" id="WP_067871862.1">
    <property type="nucleotide sequence ID" value="NZ_CP013979.1"/>
</dbReference>